<dbReference type="PANTHER" id="PTHR21493:SF9">
    <property type="entry name" value="GOLGI TRANSPORT PROTEIN 1-RELATED"/>
    <property type="match status" value="1"/>
</dbReference>
<evidence type="ECO:0000256" key="3">
    <source>
        <dbReference type="ARBA" id="ARBA00022989"/>
    </source>
</evidence>
<evidence type="ECO:0000256" key="1">
    <source>
        <dbReference type="ARBA" id="ARBA00004653"/>
    </source>
</evidence>
<dbReference type="GO" id="GO:0005829">
    <property type="term" value="C:cytosol"/>
    <property type="evidence" value="ECO:0007669"/>
    <property type="project" value="GOC"/>
</dbReference>
<comment type="caution">
    <text evidence="9">The sequence shown here is derived from an EMBL/GenBank/DDBJ whole genome shotgun (WGS) entry which is preliminary data.</text>
</comment>
<feature type="region of interest" description="Disordered" evidence="7">
    <location>
        <begin position="124"/>
        <end position="180"/>
    </location>
</feature>
<dbReference type="OrthoDB" id="204784at2759"/>
<feature type="compositionally biased region" description="Basic and acidic residues" evidence="7">
    <location>
        <begin position="155"/>
        <end position="166"/>
    </location>
</feature>
<evidence type="ECO:0000256" key="5">
    <source>
        <dbReference type="ARBA" id="ARBA00023136"/>
    </source>
</evidence>
<dbReference type="GO" id="GO:0000139">
    <property type="term" value="C:Golgi membrane"/>
    <property type="evidence" value="ECO:0007669"/>
    <property type="project" value="UniProtKB-SubCell"/>
</dbReference>
<proteinExistence type="inferred from homology"/>
<sequence>MVLDETNLPAHCRTCPRKTTNGGEMKTAWALAVLGCSSTLAYRQRPKSLIKRHPAAPRTAIANNDNHEDDVRLNLHPELAIRGRLSCGEDAIKSALVIRGGSSGGTEDYTNDDWYYGQEAEEGYRDGYRDGSPSSYDPRYDSHRDDFSSSGYYDDEGRWHDDNDRRSRSRTSSARRSATRSTKLPTVLTASNKKVGIILLSAGAAFTALGITLFFNKTLMRLGNLLFVAGVPLMIGPGRTMGYFLQPKKARATGCLACGILLVLVGHPVIGILLEVFGLLNLFGNMFPLVMMMAKNLPVVGSLFSGKSSSSSGTSRRDEDLDRGYRYEDERRDSYRDEGYDYERY</sequence>
<evidence type="ECO:0000313" key="10">
    <source>
        <dbReference type="Proteomes" id="UP000266841"/>
    </source>
</evidence>
<feature type="transmembrane region" description="Helical" evidence="8">
    <location>
        <begin position="222"/>
        <end position="244"/>
    </location>
</feature>
<evidence type="ECO:0008006" key="11">
    <source>
        <dbReference type="Google" id="ProtNLM"/>
    </source>
</evidence>
<protein>
    <recommendedName>
        <fullName evidence="11">Vesicle transport protein</fullName>
    </recommendedName>
</protein>
<reference evidence="9 10" key="1">
    <citation type="journal article" date="2012" name="Genome Biol.">
        <title>Genome and low-iron response of an oceanic diatom adapted to chronic iron limitation.</title>
        <authorList>
            <person name="Lommer M."/>
            <person name="Specht M."/>
            <person name="Roy A.S."/>
            <person name="Kraemer L."/>
            <person name="Andreson R."/>
            <person name="Gutowska M.A."/>
            <person name="Wolf J."/>
            <person name="Bergner S.V."/>
            <person name="Schilhabel M.B."/>
            <person name="Klostermeier U.C."/>
            <person name="Beiko R.G."/>
            <person name="Rosenstiel P."/>
            <person name="Hippler M."/>
            <person name="Laroche J."/>
        </authorList>
    </citation>
    <scope>NUCLEOTIDE SEQUENCE [LARGE SCALE GENOMIC DNA]</scope>
    <source>
        <strain evidence="9 10">CCMP1005</strain>
    </source>
</reference>
<feature type="compositionally biased region" description="Basic and acidic residues" evidence="7">
    <location>
        <begin position="138"/>
        <end position="147"/>
    </location>
</feature>
<keyword evidence="4" id="KW-0333">Golgi apparatus</keyword>
<evidence type="ECO:0000256" key="7">
    <source>
        <dbReference type="SAM" id="MobiDB-lite"/>
    </source>
</evidence>
<accession>K0TRB5</accession>
<dbReference type="GO" id="GO:0006888">
    <property type="term" value="P:endoplasmic reticulum to Golgi vesicle-mediated transport"/>
    <property type="evidence" value="ECO:0007669"/>
    <property type="project" value="InterPro"/>
</dbReference>
<feature type="compositionally biased region" description="Basic and acidic residues" evidence="7">
    <location>
        <begin position="315"/>
        <end position="328"/>
    </location>
</feature>
<evidence type="ECO:0000256" key="4">
    <source>
        <dbReference type="ARBA" id="ARBA00023034"/>
    </source>
</evidence>
<evidence type="ECO:0000256" key="8">
    <source>
        <dbReference type="SAM" id="Phobius"/>
    </source>
</evidence>
<evidence type="ECO:0000256" key="6">
    <source>
        <dbReference type="ARBA" id="ARBA00025799"/>
    </source>
</evidence>
<feature type="transmembrane region" description="Helical" evidence="8">
    <location>
        <begin position="256"/>
        <end position="280"/>
    </location>
</feature>
<keyword evidence="5 8" id="KW-0472">Membrane</keyword>
<feature type="compositionally biased region" description="Low complexity" evidence="7">
    <location>
        <begin position="305"/>
        <end position="314"/>
    </location>
</feature>
<feature type="transmembrane region" description="Helical" evidence="8">
    <location>
        <begin position="195"/>
        <end position="216"/>
    </location>
</feature>
<dbReference type="InterPro" id="IPR045176">
    <property type="entry name" value="Got1"/>
</dbReference>
<evidence type="ECO:0000256" key="2">
    <source>
        <dbReference type="ARBA" id="ARBA00022692"/>
    </source>
</evidence>
<keyword evidence="3 8" id="KW-1133">Transmembrane helix</keyword>
<name>K0TRB5_THAOC</name>
<dbReference type="eggNOG" id="KOG1743">
    <property type="taxonomic scope" value="Eukaryota"/>
</dbReference>
<gene>
    <name evidence="9" type="ORF">THAOC_00660</name>
</gene>
<organism evidence="9 10">
    <name type="scientific">Thalassiosira oceanica</name>
    <name type="common">Marine diatom</name>
    <dbReference type="NCBI Taxonomy" id="159749"/>
    <lineage>
        <taxon>Eukaryota</taxon>
        <taxon>Sar</taxon>
        <taxon>Stramenopiles</taxon>
        <taxon>Ochrophyta</taxon>
        <taxon>Bacillariophyta</taxon>
        <taxon>Coscinodiscophyceae</taxon>
        <taxon>Thalassiosirophycidae</taxon>
        <taxon>Thalassiosirales</taxon>
        <taxon>Thalassiosiraceae</taxon>
        <taxon>Thalassiosira</taxon>
    </lineage>
</organism>
<dbReference type="GO" id="GO:0042147">
    <property type="term" value="P:retrograde transport, endosome to Golgi"/>
    <property type="evidence" value="ECO:0007669"/>
    <property type="project" value="InterPro"/>
</dbReference>
<dbReference type="PANTHER" id="PTHR21493">
    <property type="entry name" value="CGI-141-RELATED/LIPASE CONTAINING PROTEIN"/>
    <property type="match status" value="1"/>
</dbReference>
<feature type="region of interest" description="Disordered" evidence="7">
    <location>
        <begin position="305"/>
        <end position="328"/>
    </location>
</feature>
<comment type="subcellular location">
    <subcellularLocation>
        <location evidence="1">Golgi apparatus membrane</location>
        <topology evidence="1">Multi-pass membrane protein</topology>
    </subcellularLocation>
</comment>
<feature type="compositionally biased region" description="Low complexity" evidence="7">
    <location>
        <begin position="170"/>
        <end position="180"/>
    </location>
</feature>
<dbReference type="Pfam" id="PF04178">
    <property type="entry name" value="Got1"/>
    <property type="match status" value="1"/>
</dbReference>
<evidence type="ECO:0000313" key="9">
    <source>
        <dbReference type="EMBL" id="EJK77507.1"/>
    </source>
</evidence>
<dbReference type="InterPro" id="IPR007305">
    <property type="entry name" value="Vesicle_transpt_Got1/SFT2"/>
</dbReference>
<comment type="similarity">
    <text evidence="6">Belongs to the GOT1 family.</text>
</comment>
<dbReference type="EMBL" id="AGNL01000779">
    <property type="protein sequence ID" value="EJK77507.1"/>
    <property type="molecule type" value="Genomic_DNA"/>
</dbReference>
<keyword evidence="10" id="KW-1185">Reference proteome</keyword>
<dbReference type="AlphaFoldDB" id="K0TRB5"/>
<dbReference type="Proteomes" id="UP000266841">
    <property type="component" value="Unassembled WGS sequence"/>
</dbReference>
<keyword evidence="2 8" id="KW-0812">Transmembrane</keyword>